<dbReference type="FunFam" id="2.60.40.2130:FF:000002">
    <property type="entry name" value="Putative Spondin-1"/>
    <property type="match status" value="1"/>
</dbReference>
<dbReference type="InterPro" id="IPR051418">
    <property type="entry name" value="Spondin/Thrombospondin_T1"/>
</dbReference>
<feature type="domain" description="Spondin" evidence="1">
    <location>
        <begin position="1"/>
        <end position="176"/>
    </location>
</feature>
<proteinExistence type="predicted"/>
<dbReference type="EMBL" id="JAHYIQ010000007">
    <property type="protein sequence ID" value="KAK1130238.1"/>
    <property type="molecule type" value="Genomic_DNA"/>
</dbReference>
<dbReference type="InterPro" id="IPR009465">
    <property type="entry name" value="Spondin_N"/>
</dbReference>
<dbReference type="InterPro" id="IPR038678">
    <property type="entry name" value="Spondin_N_sf"/>
</dbReference>
<dbReference type="PROSITE" id="PS51020">
    <property type="entry name" value="SPONDIN"/>
    <property type="match status" value="1"/>
</dbReference>
<comment type="caution">
    <text evidence="2">The sequence shown here is derived from an EMBL/GenBank/DDBJ whole genome shotgun (WGS) entry which is preliminary data.</text>
</comment>
<dbReference type="Proteomes" id="UP001177670">
    <property type="component" value="Unassembled WGS sequence"/>
</dbReference>
<dbReference type="GO" id="GO:0007155">
    <property type="term" value="P:cell adhesion"/>
    <property type="evidence" value="ECO:0007669"/>
    <property type="project" value="TreeGrafter"/>
</dbReference>
<reference evidence="2" key="1">
    <citation type="submission" date="2021-10" db="EMBL/GenBank/DDBJ databases">
        <title>Melipona bicolor Genome sequencing and assembly.</title>
        <authorList>
            <person name="Araujo N.S."/>
            <person name="Arias M.C."/>
        </authorList>
    </citation>
    <scope>NUCLEOTIDE SEQUENCE</scope>
    <source>
        <strain evidence="2">USP_2M_L1-L4_2017</strain>
        <tissue evidence="2">Whole body</tissue>
    </source>
</reference>
<dbReference type="GO" id="GO:0031012">
    <property type="term" value="C:extracellular matrix"/>
    <property type="evidence" value="ECO:0007669"/>
    <property type="project" value="TreeGrafter"/>
</dbReference>
<accession>A0AA40KRM5</accession>
<protein>
    <recommendedName>
        <fullName evidence="1">Spondin domain-containing protein</fullName>
    </recommendedName>
</protein>
<dbReference type="NCBIfam" id="NF038123">
    <property type="entry name" value="NF038123_dom"/>
    <property type="match status" value="1"/>
</dbReference>
<gene>
    <name evidence="2" type="ORF">K0M31_018377</name>
</gene>
<evidence type="ECO:0000259" key="1">
    <source>
        <dbReference type="PROSITE" id="PS51020"/>
    </source>
</evidence>
<evidence type="ECO:0000313" key="2">
    <source>
        <dbReference type="EMBL" id="KAK1130238.1"/>
    </source>
</evidence>
<evidence type="ECO:0000313" key="3">
    <source>
        <dbReference type="Proteomes" id="UP001177670"/>
    </source>
</evidence>
<dbReference type="PANTHER" id="PTHR11311:SF16">
    <property type="entry name" value="SPONDIN-1"/>
    <property type="match status" value="1"/>
</dbReference>
<dbReference type="PANTHER" id="PTHR11311">
    <property type="entry name" value="SPONDIN"/>
    <property type="match status" value="1"/>
</dbReference>
<name>A0AA40KRM5_9HYME</name>
<dbReference type="Gene3D" id="2.60.40.2130">
    <property type="entry name" value="F-spondin domain"/>
    <property type="match status" value="1"/>
</dbReference>
<keyword evidence="3" id="KW-1185">Reference proteome</keyword>
<dbReference type="AlphaFoldDB" id="A0AA40KRM5"/>
<dbReference type="Pfam" id="PF06468">
    <property type="entry name" value="Spond_N"/>
    <property type="match status" value="1"/>
</dbReference>
<sequence>MRAFSLRLTEKFSDFPSKGWLIRFSDVIGASHTVDYRFWKYDGLASAGLKKLAELGSTRALESELKNQSKKIRTIIKARGISYPNITGKTFAVFRVDRKHHLMSLVSTIDPSPDWIVGVSGLELCLDNSSWIEHKELNLYPYDAGTNDGITYLSLGSPTEPQEFIHRITSSYPNDSRSPFYDPSGLDMKPLARLYLNRQRLYEKTCKNTSEDATLSSGMDT</sequence>
<organism evidence="2 3">
    <name type="scientific">Melipona bicolor</name>
    <dbReference type="NCBI Taxonomy" id="60889"/>
    <lineage>
        <taxon>Eukaryota</taxon>
        <taxon>Metazoa</taxon>
        <taxon>Ecdysozoa</taxon>
        <taxon>Arthropoda</taxon>
        <taxon>Hexapoda</taxon>
        <taxon>Insecta</taxon>
        <taxon>Pterygota</taxon>
        <taxon>Neoptera</taxon>
        <taxon>Endopterygota</taxon>
        <taxon>Hymenoptera</taxon>
        <taxon>Apocrita</taxon>
        <taxon>Aculeata</taxon>
        <taxon>Apoidea</taxon>
        <taxon>Anthophila</taxon>
        <taxon>Apidae</taxon>
        <taxon>Melipona</taxon>
    </lineage>
</organism>